<reference evidence="2 3" key="1">
    <citation type="journal article" date="2022" name="Front. Microbiol.">
        <title>High genomic differentiation and limited gene flow indicate recent cryptic speciation within the genus Laspinema (cyanobacteria).</title>
        <authorList>
            <person name="Stanojkovic A."/>
            <person name="Skoupy S."/>
            <person name="Skaloud P."/>
            <person name="Dvorak P."/>
        </authorList>
    </citation>
    <scope>NUCLEOTIDE SEQUENCE [LARGE SCALE GENOMIC DNA]</scope>
    <source>
        <strain evidence="2 3">D3b</strain>
    </source>
</reference>
<evidence type="ECO:0000256" key="1">
    <source>
        <dbReference type="SAM" id="SignalP"/>
    </source>
</evidence>
<name>A0ABT2NI74_9CYAN</name>
<sequence length="205" mass="22965">MSANLFTRSTLAITGAVFSLGAVAINPANAARITYDFSIKTYGPDGYTPLTGRFSYDDATESKHILYEYIEGEGEPQWGVFLYESKGYKVDVIEFSFLDKVYTQADAISPISFWMDYANNEKIGTGLYWETEDFVFRGWGYRMEAIGTAFYRKTSDGLIFEQTVNFFPVPEEPTSVPEPSILAAFSVVGLAGLLRKKRIKAQLPD</sequence>
<evidence type="ECO:0000313" key="3">
    <source>
        <dbReference type="Proteomes" id="UP001525961"/>
    </source>
</evidence>
<dbReference type="InterPro" id="IPR013424">
    <property type="entry name" value="Ice-binding_C"/>
</dbReference>
<dbReference type="EMBL" id="JAMXFA010000049">
    <property type="protein sequence ID" value="MCT7980991.1"/>
    <property type="molecule type" value="Genomic_DNA"/>
</dbReference>
<keyword evidence="1" id="KW-0732">Signal</keyword>
<protein>
    <submittedName>
        <fullName evidence="2">PEP-CTERM sorting domain-containing protein</fullName>
    </submittedName>
</protein>
<feature type="signal peptide" evidence="1">
    <location>
        <begin position="1"/>
        <end position="30"/>
    </location>
</feature>
<comment type="caution">
    <text evidence="2">The sequence shown here is derived from an EMBL/GenBank/DDBJ whole genome shotgun (WGS) entry which is preliminary data.</text>
</comment>
<gene>
    <name evidence="2" type="ORF">NG792_25015</name>
</gene>
<accession>A0ABT2NI74</accession>
<evidence type="ECO:0000313" key="2">
    <source>
        <dbReference type="EMBL" id="MCT7980991.1"/>
    </source>
</evidence>
<dbReference type="Proteomes" id="UP001525961">
    <property type="component" value="Unassembled WGS sequence"/>
</dbReference>
<feature type="chain" id="PRO_5046861277" evidence="1">
    <location>
        <begin position="31"/>
        <end position="205"/>
    </location>
</feature>
<dbReference type="NCBIfam" id="TIGR02595">
    <property type="entry name" value="PEP_CTERM"/>
    <property type="match status" value="1"/>
</dbReference>
<organism evidence="2 3">
    <name type="scientific">Laspinema olomoucense D3b</name>
    <dbReference type="NCBI Taxonomy" id="2953688"/>
    <lineage>
        <taxon>Bacteria</taxon>
        <taxon>Bacillati</taxon>
        <taxon>Cyanobacteriota</taxon>
        <taxon>Cyanophyceae</taxon>
        <taxon>Oscillatoriophycideae</taxon>
        <taxon>Oscillatoriales</taxon>
        <taxon>Laspinemataceae</taxon>
        <taxon>Laspinema</taxon>
        <taxon>Laspinema olomoucense</taxon>
    </lineage>
</organism>
<dbReference type="RefSeq" id="WP_261237229.1">
    <property type="nucleotide sequence ID" value="NZ_JAMXFA010000049.1"/>
</dbReference>
<keyword evidence="3" id="KW-1185">Reference proteome</keyword>
<proteinExistence type="predicted"/>